<dbReference type="InterPro" id="IPR040521">
    <property type="entry name" value="KDZ"/>
</dbReference>
<dbReference type="EMBL" id="JH688612">
    <property type="protein sequence ID" value="EJD32838.1"/>
    <property type="molecule type" value="Genomic_DNA"/>
</dbReference>
<reference evidence="2" key="1">
    <citation type="journal article" date="2012" name="Science">
        <title>The Paleozoic origin of enzymatic lignin decomposition reconstructed from 31 fungal genomes.</title>
        <authorList>
            <person name="Floudas D."/>
            <person name="Binder M."/>
            <person name="Riley R."/>
            <person name="Barry K."/>
            <person name="Blanchette R.A."/>
            <person name="Henrissat B."/>
            <person name="Martinez A.T."/>
            <person name="Otillar R."/>
            <person name="Spatafora J.W."/>
            <person name="Yadav J.S."/>
            <person name="Aerts A."/>
            <person name="Benoit I."/>
            <person name="Boyd A."/>
            <person name="Carlson A."/>
            <person name="Copeland A."/>
            <person name="Coutinho P.M."/>
            <person name="de Vries R.P."/>
            <person name="Ferreira P."/>
            <person name="Findley K."/>
            <person name="Foster B."/>
            <person name="Gaskell J."/>
            <person name="Glotzer D."/>
            <person name="Gorecki P."/>
            <person name="Heitman J."/>
            <person name="Hesse C."/>
            <person name="Hori C."/>
            <person name="Igarashi K."/>
            <person name="Jurgens J.A."/>
            <person name="Kallen N."/>
            <person name="Kersten P."/>
            <person name="Kohler A."/>
            <person name="Kuees U."/>
            <person name="Kumar T.K.A."/>
            <person name="Kuo A."/>
            <person name="LaButti K."/>
            <person name="Larrondo L.F."/>
            <person name="Lindquist E."/>
            <person name="Ling A."/>
            <person name="Lombard V."/>
            <person name="Lucas S."/>
            <person name="Lundell T."/>
            <person name="Martin R."/>
            <person name="McLaughlin D.J."/>
            <person name="Morgenstern I."/>
            <person name="Morin E."/>
            <person name="Murat C."/>
            <person name="Nagy L.G."/>
            <person name="Nolan M."/>
            <person name="Ohm R.A."/>
            <person name="Patyshakuliyeva A."/>
            <person name="Rokas A."/>
            <person name="Ruiz-Duenas F.J."/>
            <person name="Sabat G."/>
            <person name="Salamov A."/>
            <person name="Samejima M."/>
            <person name="Schmutz J."/>
            <person name="Slot J.C."/>
            <person name="St John F."/>
            <person name="Stenlid J."/>
            <person name="Sun H."/>
            <person name="Sun S."/>
            <person name="Syed K."/>
            <person name="Tsang A."/>
            <person name="Wiebenga A."/>
            <person name="Young D."/>
            <person name="Pisabarro A."/>
            <person name="Eastwood D.C."/>
            <person name="Martin F."/>
            <person name="Cullen D."/>
            <person name="Grigoriev I.V."/>
            <person name="Hibbett D.S."/>
        </authorList>
    </citation>
    <scope>NUCLEOTIDE SEQUENCE [LARGE SCALE GENOMIC DNA]</scope>
    <source>
        <strain evidence="2">TFB10046</strain>
    </source>
</reference>
<sequence>LVWVIPKMHIQGHCEKCQYMYHLLYTPGAGRACGEGVERPWAETKLAGAICRDANPGHRQDILNDVHNFWNFMKAIGLGEEM</sequence>
<dbReference type="KEGG" id="adl:AURDEDRAFT_19707"/>
<feature type="non-terminal residue" evidence="1">
    <location>
        <position position="82"/>
    </location>
</feature>
<evidence type="ECO:0000313" key="2">
    <source>
        <dbReference type="Proteomes" id="UP000006514"/>
    </source>
</evidence>
<feature type="non-terminal residue" evidence="1">
    <location>
        <position position="1"/>
    </location>
</feature>
<accession>J0WKK6</accession>
<dbReference type="OrthoDB" id="3062870at2759"/>
<organism evidence="1 2">
    <name type="scientific">Auricularia subglabra (strain TFB-10046 / SS5)</name>
    <name type="common">White-rot fungus</name>
    <name type="synonym">Auricularia delicata (strain TFB10046)</name>
    <dbReference type="NCBI Taxonomy" id="717982"/>
    <lineage>
        <taxon>Eukaryota</taxon>
        <taxon>Fungi</taxon>
        <taxon>Dikarya</taxon>
        <taxon>Basidiomycota</taxon>
        <taxon>Agaricomycotina</taxon>
        <taxon>Agaricomycetes</taxon>
        <taxon>Auriculariales</taxon>
        <taxon>Auriculariaceae</taxon>
        <taxon>Auricularia</taxon>
    </lineage>
</organism>
<dbReference type="Pfam" id="PF18758">
    <property type="entry name" value="KDZ"/>
    <property type="match status" value="1"/>
</dbReference>
<dbReference type="KEGG" id="adl:AURDEDRAFT_24363"/>
<keyword evidence="2" id="KW-1185">Reference proteome</keyword>
<protein>
    <submittedName>
        <fullName evidence="1">Uncharacterized protein</fullName>
    </submittedName>
</protein>
<gene>
    <name evidence="1" type="ORF">AURDEDRAFT_19707</name>
</gene>
<dbReference type="AlphaFoldDB" id="J0WKK6"/>
<evidence type="ECO:0000313" key="1">
    <source>
        <dbReference type="EMBL" id="EJD32838.1"/>
    </source>
</evidence>
<dbReference type="OMA" id="CKYAYLL"/>
<dbReference type="Proteomes" id="UP000006514">
    <property type="component" value="Unassembled WGS sequence"/>
</dbReference>
<name>J0WKK6_AURST</name>
<dbReference type="InParanoid" id="J0WKK6"/>
<proteinExistence type="predicted"/>